<dbReference type="AlphaFoldDB" id="A0A383AHQ5"/>
<evidence type="ECO:0000313" key="1">
    <source>
        <dbReference type="EMBL" id="SVE06725.1"/>
    </source>
</evidence>
<reference evidence="1" key="1">
    <citation type="submission" date="2018-05" db="EMBL/GenBank/DDBJ databases">
        <authorList>
            <person name="Lanie J.A."/>
            <person name="Ng W.-L."/>
            <person name="Kazmierczak K.M."/>
            <person name="Andrzejewski T.M."/>
            <person name="Davidsen T.M."/>
            <person name="Wayne K.J."/>
            <person name="Tettelin H."/>
            <person name="Glass J.I."/>
            <person name="Rusch D."/>
            <person name="Podicherti R."/>
            <person name="Tsui H.-C.T."/>
            <person name="Winkler M.E."/>
        </authorList>
    </citation>
    <scope>NUCLEOTIDE SEQUENCE</scope>
</reference>
<feature type="non-terminal residue" evidence="1">
    <location>
        <position position="1"/>
    </location>
</feature>
<accession>A0A383AHQ5</accession>
<protein>
    <submittedName>
        <fullName evidence="1">Uncharacterized protein</fullName>
    </submittedName>
</protein>
<sequence length="33" mass="3481">VDDISKAAFAFVYICANDEIFAIAGLTSDTGQN</sequence>
<name>A0A383AHQ5_9ZZZZ</name>
<gene>
    <name evidence="1" type="ORF">METZ01_LOCUS459579</name>
</gene>
<organism evidence="1">
    <name type="scientific">marine metagenome</name>
    <dbReference type="NCBI Taxonomy" id="408172"/>
    <lineage>
        <taxon>unclassified sequences</taxon>
        <taxon>metagenomes</taxon>
        <taxon>ecological metagenomes</taxon>
    </lineage>
</organism>
<proteinExistence type="predicted"/>
<dbReference type="EMBL" id="UINC01191873">
    <property type="protein sequence ID" value="SVE06725.1"/>
    <property type="molecule type" value="Genomic_DNA"/>
</dbReference>